<evidence type="ECO:0000256" key="2">
    <source>
        <dbReference type="ARBA" id="ARBA00009825"/>
    </source>
</evidence>
<dbReference type="EMBL" id="CP015056">
    <property type="protein sequence ID" value="QGN15700.1"/>
    <property type="molecule type" value="Genomic_DNA"/>
</dbReference>
<keyword evidence="8" id="KW-1185">Reference proteome</keyword>
<gene>
    <name evidence="7" type="primary">OST5</name>
    <name evidence="7" type="ORF">FIM1_2393</name>
</gene>
<organism evidence="7 8">
    <name type="scientific">Kluyveromyces marxianus</name>
    <name type="common">Yeast</name>
    <name type="synonym">Candida kefyr</name>
    <dbReference type="NCBI Taxonomy" id="4911"/>
    <lineage>
        <taxon>Eukaryota</taxon>
        <taxon>Fungi</taxon>
        <taxon>Dikarya</taxon>
        <taxon>Ascomycota</taxon>
        <taxon>Saccharomycotina</taxon>
        <taxon>Saccharomycetes</taxon>
        <taxon>Saccharomycetales</taxon>
        <taxon>Saccharomycetaceae</taxon>
        <taxon>Kluyveromyces</taxon>
    </lineage>
</organism>
<feature type="transmembrane region" description="Helical" evidence="6">
    <location>
        <begin position="71"/>
        <end position="96"/>
    </location>
</feature>
<evidence type="ECO:0000256" key="4">
    <source>
        <dbReference type="ARBA" id="ARBA00022989"/>
    </source>
</evidence>
<keyword evidence="4 6" id="KW-1133">Transmembrane helix</keyword>
<protein>
    <recommendedName>
        <fullName evidence="6">Dolichyl-diphosphooligosaccharide-protein glycosyltransferase subunit OST5</fullName>
    </recommendedName>
</protein>
<proteinExistence type="inferred from homology"/>
<keyword evidence="5 6" id="KW-0472">Membrane</keyword>
<comment type="subcellular location">
    <subcellularLocation>
        <location evidence="1 6">Membrane</location>
        <topology evidence="1 6">Multi-pass membrane protein</topology>
    </subcellularLocation>
</comment>
<feature type="transmembrane region" description="Helical" evidence="6">
    <location>
        <begin position="27"/>
        <end position="50"/>
    </location>
</feature>
<evidence type="ECO:0000256" key="1">
    <source>
        <dbReference type="ARBA" id="ARBA00004141"/>
    </source>
</evidence>
<dbReference type="Proteomes" id="UP000422736">
    <property type="component" value="Chromosome 3"/>
</dbReference>
<comment type="function">
    <text evidence="6">Subunit of the oligosaccharyl transferase (OST) complex that catalyzes the initial transfer of a defined glycan (Glc(3)Man(9)GlcNAc(2) in eukaryotes) from the lipid carrier dolichol-pyrophosphate to an asparagine residue within an Asn-X-Ser/Thr consensus motif in nascent polypeptide chains, the first step in protein N-glycosylation. N-glycosylation occurs cotranslationally and the complex associates with the Sec61 complex at the channel-forming translocon complex that mediates protein translocation across the endoplasmic reticulum (ER). All subunits are required for a maximal enzyme activity.</text>
</comment>
<evidence type="ECO:0000256" key="3">
    <source>
        <dbReference type="ARBA" id="ARBA00022692"/>
    </source>
</evidence>
<sequence length="97" mass="10804">MSYETLYKLHKSAANFEPIVPLERQPYYAAVAVVLALCLISPLFLSFAINEEELGQKENKKIISVYEIIKFILLQGIGSVFAGIAVVFLTNSFGVYV</sequence>
<dbReference type="Pfam" id="PF05251">
    <property type="entry name" value="Ost5"/>
    <property type="match status" value="1"/>
</dbReference>
<reference evidence="7 8" key="1">
    <citation type="submission" date="2016-03" db="EMBL/GenBank/DDBJ databases">
        <title>How can Kluyveromyces marxianus grow so fast - potential evolutionary course in Saccharomyces Complex revealed by comparative genomics.</title>
        <authorList>
            <person name="Mo W."/>
            <person name="Lu W."/>
            <person name="Yang X."/>
            <person name="Qi J."/>
            <person name="Lv H."/>
        </authorList>
    </citation>
    <scope>NUCLEOTIDE SEQUENCE [LARGE SCALE GENOMIC DNA]</scope>
    <source>
        <strain evidence="7 8">FIM1</strain>
    </source>
</reference>
<evidence type="ECO:0000256" key="5">
    <source>
        <dbReference type="ARBA" id="ARBA00023136"/>
    </source>
</evidence>
<dbReference type="InterPro" id="IPR007915">
    <property type="entry name" value="TMEM258/Ost5"/>
</dbReference>
<accession>A0ABX6EVZ2</accession>
<name>A0ABX6EVZ2_KLUMA</name>
<comment type="subunit">
    <text evidence="6">Component of the oligosaccharyltransferase (OST) complex.</text>
</comment>
<evidence type="ECO:0000313" key="7">
    <source>
        <dbReference type="EMBL" id="QGN15700.1"/>
    </source>
</evidence>
<keyword evidence="3 6" id="KW-0812">Transmembrane</keyword>
<comment type="similarity">
    <text evidence="2 6">Belongs to the OST5 family.</text>
</comment>
<evidence type="ECO:0000313" key="8">
    <source>
        <dbReference type="Proteomes" id="UP000422736"/>
    </source>
</evidence>
<evidence type="ECO:0000256" key="6">
    <source>
        <dbReference type="RuleBase" id="RU367008"/>
    </source>
</evidence>